<protein>
    <submittedName>
        <fullName evidence="4">DUF3502 domain-containing protein</fullName>
    </submittedName>
</protein>
<comment type="caution">
    <text evidence="4">The sequence shown here is derived from an EMBL/GenBank/DDBJ whole genome shotgun (WGS) entry which is preliminary data.</text>
</comment>
<feature type="domain" description="DUF3502" evidence="3">
    <location>
        <begin position="503"/>
        <end position="569"/>
    </location>
</feature>
<dbReference type="PANTHER" id="PTHR43649:SF17">
    <property type="entry name" value="ABC TRANSPORTER SOLUTE BINDING PROTEIN-SUGAR TRANSPORT"/>
    <property type="match status" value="1"/>
</dbReference>
<accession>A0ABS5C9Z3</accession>
<sequence length="576" mass="63396">MRKKLHKNAALLVAATLSLSALAGCSGNNSEDNANKAANTTNKAAETNTAATNDTSNAAETTESTAPEEVTLEFYMPSPTANVNDLEAVLDKFYEETKDTLNTKIHFNFTTFDDIGQKVSLKLAAGEQVDSVFTAQWTNPNISAMISKDQLVNLDSYFNNDKYPGLKKAFTPEYLKNNSFADKTGSSHVYGIPFTHAFSGGATIYYRKDMAEKYGIGEIKSLADLEKFYDAVLANDKGIVPFTFNGSTDYVSDLLLTMTQPLTSKHNYMVNMGGTSVSVAIKPDGTAYAAKTIDGYSDPEFLKLLPEPMNTMDPLKGFKMVREWYKKGYLEKDILAQKDPDGQFMSGKAASVFRTLDIYSSESQQLETSIPGAKIGAYVITPGLMDGTAKAVGSDFKAWNFAAIPANSKNVDRTIAFFDWLFANQENHDLFEFGIAGKHWQAEGTTKYSYPATVDAATNYNFPGFTLTWNPTMVRYDSKTPDNIVTMLNNMGDTNFFYKMPNAGFSFVPDSVKTEVAKVSEVRTQLYTIGHGVVDDAAGNLTKIQKALDKAGYQKVVAEVEKQFNEFLKTNPYEGQ</sequence>
<feature type="chain" id="PRO_5046739063" evidence="2">
    <location>
        <begin position="24"/>
        <end position="576"/>
    </location>
</feature>
<keyword evidence="5" id="KW-1185">Reference proteome</keyword>
<dbReference type="InterPro" id="IPR050490">
    <property type="entry name" value="Bact_solute-bd_prot1"/>
</dbReference>
<feature type="signal peptide" evidence="2">
    <location>
        <begin position="1"/>
        <end position="23"/>
    </location>
</feature>
<feature type="region of interest" description="Disordered" evidence="1">
    <location>
        <begin position="32"/>
        <end position="65"/>
    </location>
</feature>
<proteinExistence type="predicted"/>
<keyword evidence="2" id="KW-0732">Signal</keyword>
<evidence type="ECO:0000256" key="2">
    <source>
        <dbReference type="SAM" id="SignalP"/>
    </source>
</evidence>
<dbReference type="Pfam" id="PF12010">
    <property type="entry name" value="DUF3502"/>
    <property type="match status" value="1"/>
</dbReference>
<dbReference type="EMBL" id="JAGKSP010000002">
    <property type="protein sequence ID" value="MBP3962827.1"/>
    <property type="molecule type" value="Genomic_DNA"/>
</dbReference>
<dbReference type="SUPFAM" id="SSF53850">
    <property type="entry name" value="Periplasmic binding protein-like II"/>
    <property type="match status" value="1"/>
</dbReference>
<evidence type="ECO:0000256" key="1">
    <source>
        <dbReference type="SAM" id="MobiDB-lite"/>
    </source>
</evidence>
<reference evidence="4 5" key="1">
    <citation type="submission" date="2021-04" db="EMBL/GenBank/DDBJ databases">
        <title>Paenibacillus sp. DLE-14 whole genome sequence.</title>
        <authorList>
            <person name="Ham Y.J."/>
        </authorList>
    </citation>
    <scope>NUCLEOTIDE SEQUENCE [LARGE SCALE GENOMIC DNA]</scope>
    <source>
        <strain evidence="4 5">DLE-14</strain>
    </source>
</reference>
<dbReference type="PROSITE" id="PS51257">
    <property type="entry name" value="PROKAR_LIPOPROTEIN"/>
    <property type="match status" value="1"/>
</dbReference>
<dbReference type="InterPro" id="IPR022627">
    <property type="entry name" value="DUF3502"/>
</dbReference>
<name>A0ABS5C9Z3_9BACL</name>
<dbReference type="RefSeq" id="WP_210657299.1">
    <property type="nucleotide sequence ID" value="NZ_JAGKSP010000002.1"/>
</dbReference>
<evidence type="ECO:0000259" key="3">
    <source>
        <dbReference type="Pfam" id="PF12010"/>
    </source>
</evidence>
<organism evidence="4 5">
    <name type="scientific">Paenibacillus lignilyticus</name>
    <dbReference type="NCBI Taxonomy" id="1172615"/>
    <lineage>
        <taxon>Bacteria</taxon>
        <taxon>Bacillati</taxon>
        <taxon>Bacillota</taxon>
        <taxon>Bacilli</taxon>
        <taxon>Bacillales</taxon>
        <taxon>Paenibacillaceae</taxon>
        <taxon>Paenibacillus</taxon>
    </lineage>
</organism>
<dbReference type="PANTHER" id="PTHR43649">
    <property type="entry name" value="ARABINOSE-BINDING PROTEIN-RELATED"/>
    <property type="match status" value="1"/>
</dbReference>
<evidence type="ECO:0000313" key="5">
    <source>
        <dbReference type="Proteomes" id="UP000673394"/>
    </source>
</evidence>
<evidence type="ECO:0000313" key="4">
    <source>
        <dbReference type="EMBL" id="MBP3962827.1"/>
    </source>
</evidence>
<dbReference type="Gene3D" id="3.40.190.10">
    <property type="entry name" value="Periplasmic binding protein-like II"/>
    <property type="match status" value="3"/>
</dbReference>
<dbReference type="Proteomes" id="UP000673394">
    <property type="component" value="Unassembled WGS sequence"/>
</dbReference>
<gene>
    <name evidence="4" type="ORF">I8J30_08945</name>
</gene>